<dbReference type="AlphaFoldDB" id="A0AAP3E7L4"/>
<organism evidence="12 13">
    <name type="scientific">Natronosalvus hydrolyticus</name>
    <dbReference type="NCBI Taxonomy" id="2979988"/>
    <lineage>
        <taxon>Archaea</taxon>
        <taxon>Methanobacteriati</taxon>
        <taxon>Methanobacteriota</taxon>
        <taxon>Stenosarchaea group</taxon>
        <taxon>Halobacteria</taxon>
        <taxon>Halobacteriales</taxon>
        <taxon>Natrialbaceae</taxon>
        <taxon>Natronosalvus</taxon>
    </lineage>
</organism>
<dbReference type="InterPro" id="IPR003018">
    <property type="entry name" value="GAF"/>
</dbReference>
<comment type="catalytic activity">
    <reaction evidence="1">
        <text>ATP + protein L-histidine = ADP + protein N-phospho-L-histidine.</text>
        <dbReference type="EC" id="2.7.13.3"/>
    </reaction>
</comment>
<dbReference type="SUPFAM" id="SSF52172">
    <property type="entry name" value="CheY-like"/>
    <property type="match status" value="1"/>
</dbReference>
<protein>
    <recommendedName>
        <fullName evidence="2">histidine kinase</fullName>
        <ecNumber evidence="2">2.7.13.3</ecNumber>
    </recommendedName>
</protein>
<gene>
    <name evidence="12" type="ORF">OB919_13750</name>
</gene>
<dbReference type="Pfam" id="PF02518">
    <property type="entry name" value="HATPase_c"/>
    <property type="match status" value="1"/>
</dbReference>
<evidence type="ECO:0000259" key="8">
    <source>
        <dbReference type="PROSITE" id="PS50109"/>
    </source>
</evidence>
<dbReference type="PANTHER" id="PTHR42878">
    <property type="entry name" value="TWO-COMPONENT HISTIDINE KINASE"/>
    <property type="match status" value="1"/>
</dbReference>
<dbReference type="SUPFAM" id="SSF47384">
    <property type="entry name" value="Homodimeric domain of signal transducing histidine kinase"/>
    <property type="match status" value="1"/>
</dbReference>
<dbReference type="Pfam" id="PF13185">
    <property type="entry name" value="GAF_2"/>
    <property type="match status" value="2"/>
</dbReference>
<dbReference type="InterPro" id="IPR035965">
    <property type="entry name" value="PAS-like_dom_sf"/>
</dbReference>
<dbReference type="Proteomes" id="UP001321047">
    <property type="component" value="Unassembled WGS sequence"/>
</dbReference>
<dbReference type="InterPro" id="IPR000700">
    <property type="entry name" value="PAS-assoc_C"/>
</dbReference>
<evidence type="ECO:0000313" key="13">
    <source>
        <dbReference type="Proteomes" id="UP001321047"/>
    </source>
</evidence>
<dbReference type="PROSITE" id="PS50112">
    <property type="entry name" value="PAS"/>
    <property type="match status" value="2"/>
</dbReference>
<dbReference type="GO" id="GO:0016020">
    <property type="term" value="C:membrane"/>
    <property type="evidence" value="ECO:0007669"/>
    <property type="project" value="UniProtKB-SubCell"/>
</dbReference>
<name>A0AAP3E7L4_9EURY</name>
<dbReference type="InterPro" id="IPR013656">
    <property type="entry name" value="PAS_4"/>
</dbReference>
<dbReference type="EC" id="2.7.13.3" evidence="2"/>
<evidence type="ECO:0000256" key="6">
    <source>
        <dbReference type="PROSITE-ProRule" id="PRU00169"/>
    </source>
</evidence>
<dbReference type="Gene3D" id="3.30.450.20">
    <property type="entry name" value="PAS domain"/>
    <property type="match status" value="2"/>
</dbReference>
<dbReference type="PROSITE" id="PS50110">
    <property type="entry name" value="RESPONSE_REGULATORY"/>
    <property type="match status" value="1"/>
</dbReference>
<feature type="domain" description="PAS" evidence="10">
    <location>
        <begin position="424"/>
        <end position="494"/>
    </location>
</feature>
<dbReference type="CDD" id="cd00130">
    <property type="entry name" value="PAS"/>
    <property type="match status" value="2"/>
</dbReference>
<keyword evidence="5" id="KW-0472">Membrane</keyword>
<evidence type="ECO:0000259" key="10">
    <source>
        <dbReference type="PROSITE" id="PS50112"/>
    </source>
</evidence>
<dbReference type="InterPro" id="IPR003594">
    <property type="entry name" value="HATPase_dom"/>
</dbReference>
<dbReference type="Gene3D" id="3.40.50.2300">
    <property type="match status" value="1"/>
</dbReference>
<dbReference type="CDD" id="cd00082">
    <property type="entry name" value="HisKA"/>
    <property type="match status" value="1"/>
</dbReference>
<reference evidence="12 13" key="1">
    <citation type="submission" date="2022-09" db="EMBL/GenBank/DDBJ databases">
        <title>Enrichment on poylsaccharides allowed isolation of novel metabolic and taxonomic groups of Haloarchaea.</title>
        <authorList>
            <person name="Sorokin D.Y."/>
            <person name="Elcheninov A.G."/>
            <person name="Khizhniak T.V."/>
            <person name="Kolganova T.V."/>
            <person name="Kublanov I.V."/>
        </authorList>
    </citation>
    <scope>NUCLEOTIDE SEQUENCE [LARGE SCALE GENOMIC DNA]</scope>
    <source>
        <strain evidence="12 13">AArc-curdl1</strain>
    </source>
</reference>
<dbReference type="EMBL" id="JAOPJZ010000012">
    <property type="protein sequence ID" value="MCU4753025.1"/>
    <property type="molecule type" value="Genomic_DNA"/>
</dbReference>
<dbReference type="GO" id="GO:0000155">
    <property type="term" value="F:phosphorelay sensor kinase activity"/>
    <property type="evidence" value="ECO:0007669"/>
    <property type="project" value="InterPro"/>
</dbReference>
<dbReference type="Pfam" id="PF08448">
    <property type="entry name" value="PAS_4"/>
    <property type="match status" value="1"/>
</dbReference>
<comment type="caution">
    <text evidence="6">Lacks conserved residue(s) required for the propagation of feature annotation.</text>
</comment>
<dbReference type="Pfam" id="PF13188">
    <property type="entry name" value="PAS_8"/>
    <property type="match status" value="1"/>
</dbReference>
<dbReference type="SMART" id="SM00065">
    <property type="entry name" value="GAF"/>
    <property type="match status" value="2"/>
</dbReference>
<evidence type="ECO:0000259" key="11">
    <source>
        <dbReference type="PROSITE" id="PS50113"/>
    </source>
</evidence>
<dbReference type="SUPFAM" id="SSF55781">
    <property type="entry name" value="GAF domain-like"/>
    <property type="match status" value="2"/>
</dbReference>
<dbReference type="Gene3D" id="1.10.287.130">
    <property type="match status" value="1"/>
</dbReference>
<keyword evidence="3" id="KW-0808">Transferase</keyword>
<feature type="domain" description="Response regulatory" evidence="9">
    <location>
        <begin position="16"/>
        <end position="131"/>
    </location>
</feature>
<dbReference type="InterPro" id="IPR050351">
    <property type="entry name" value="BphY/WalK/GraS-like"/>
</dbReference>
<feature type="coiled-coil region" evidence="7">
    <location>
        <begin position="679"/>
        <end position="719"/>
    </location>
</feature>
<accession>A0AAP3E7L4</accession>
<dbReference type="InterPro" id="IPR029016">
    <property type="entry name" value="GAF-like_dom_sf"/>
</dbReference>
<dbReference type="RefSeq" id="WP_342809350.1">
    <property type="nucleotide sequence ID" value="NZ_JAOPJZ010000012.1"/>
</dbReference>
<dbReference type="Gene3D" id="3.30.565.10">
    <property type="entry name" value="Histidine kinase-like ATPase, C-terminal domain"/>
    <property type="match status" value="1"/>
</dbReference>
<keyword evidence="13" id="KW-1185">Reference proteome</keyword>
<evidence type="ECO:0000256" key="1">
    <source>
        <dbReference type="ARBA" id="ARBA00000085"/>
    </source>
</evidence>
<dbReference type="Pfam" id="PF00512">
    <property type="entry name" value="HisKA"/>
    <property type="match status" value="1"/>
</dbReference>
<dbReference type="InterPro" id="IPR036097">
    <property type="entry name" value="HisK_dim/P_sf"/>
</dbReference>
<evidence type="ECO:0000256" key="5">
    <source>
        <dbReference type="ARBA" id="ARBA00023136"/>
    </source>
</evidence>
<dbReference type="SMART" id="SM00388">
    <property type="entry name" value="HisKA"/>
    <property type="match status" value="1"/>
</dbReference>
<dbReference type="InterPro" id="IPR000014">
    <property type="entry name" value="PAS"/>
</dbReference>
<evidence type="ECO:0000259" key="9">
    <source>
        <dbReference type="PROSITE" id="PS50110"/>
    </source>
</evidence>
<dbReference type="InterPro" id="IPR011006">
    <property type="entry name" value="CheY-like_superfamily"/>
</dbReference>
<dbReference type="GO" id="GO:0030295">
    <property type="term" value="F:protein kinase activator activity"/>
    <property type="evidence" value="ECO:0007669"/>
    <property type="project" value="TreeGrafter"/>
</dbReference>
<evidence type="ECO:0000256" key="4">
    <source>
        <dbReference type="ARBA" id="ARBA00022777"/>
    </source>
</evidence>
<dbReference type="PROSITE" id="PS50113">
    <property type="entry name" value="PAC"/>
    <property type="match status" value="1"/>
</dbReference>
<evidence type="ECO:0000256" key="2">
    <source>
        <dbReference type="ARBA" id="ARBA00012438"/>
    </source>
</evidence>
<feature type="domain" description="Histidine kinase" evidence="8">
    <location>
        <begin position="722"/>
        <end position="918"/>
    </location>
</feature>
<dbReference type="GO" id="GO:0000156">
    <property type="term" value="F:phosphorelay response regulator activity"/>
    <property type="evidence" value="ECO:0007669"/>
    <property type="project" value="TreeGrafter"/>
</dbReference>
<feature type="domain" description="PAC" evidence="11">
    <location>
        <begin position="499"/>
        <end position="550"/>
    </location>
</feature>
<dbReference type="SUPFAM" id="SSF55785">
    <property type="entry name" value="PYP-like sensor domain (PAS domain)"/>
    <property type="match status" value="2"/>
</dbReference>
<evidence type="ECO:0000313" key="12">
    <source>
        <dbReference type="EMBL" id="MCU4753025.1"/>
    </source>
</evidence>
<proteinExistence type="predicted"/>
<sequence length="921" mass="100485">MVSVDDRCKVSREERSLVYADTETNRVVETGERLEAELDVAVEAATDANTVLSILEEREIECLITTEQPAGSGGLSLVRTVRRRFPQLPIIFAPLEGSETLASDAIEAGVSAYVPSTDTPEGTESESRLETLSAKVSTVLDQYEEDRFRDVDAMHDVAIEFETCNTEEGAYQLAVDAMVHVLESDASALYIERDGLLWPSAVSGDIAEESEPYGLDEGVVGRTYQHHESSIANNIEHDHGEEAKPVDDAIRAGISVPVGTIGVLQAVSSTPGAFSERDMTLAELLAAHVSAAISRIRSERAVRRERDRFAALFENVPDGVVFTGEVGNNTIVDVNPAFESMFGFDREALLGNSLDSMIVPDDDDPVDIYETAGLDSLITREVTRLTANGPREFLGHGFAIELEGTVHEYAIYTDITERKQRERELEQYHTLVETVGDPMYILGPDGTIDVVNDAMVDALGVSRRDVIGQHVSQFLPEESVEEAIKTLSEILTDDDQKWGTFELEFITADSEPRVVEANVAPISDDGDMVGSVGVLRDIGDRKRRERRIRALHDGTRQLMAAADAEEVAHVGCSIATEVLDYKINAVHWYDEERDALVPVAVSEHVSDVLGEPPAIHRNKGLAWDAFEAGEAMAHGDVRFRDGVRNPETPIKSEAHLPLGEYGVLVVASTERNDFDRESLALANILAANIEAAIERAEREGELEARRAELERQNDRLESFAGTVSHDLRNPLTLATGHLELALEEAGDPIEGHLEEVDWALGRMNDLIDDVLALARSGKELSETEAVDLESVATEAARTVDPDLAVSIDDSLSTIQADRNRLLVLFENLFRNSIEHGGEAVTVTVGSTSDGFYVADDGPGIPENEREKVLESGYTTHPEGTGFGLAIVSEAVDAHDWSISVTNSDAGGARFDIDVEGRHSGR</sequence>
<dbReference type="InterPro" id="IPR005467">
    <property type="entry name" value="His_kinase_dom"/>
</dbReference>
<dbReference type="InterPro" id="IPR036890">
    <property type="entry name" value="HATPase_C_sf"/>
</dbReference>
<dbReference type="PROSITE" id="PS50109">
    <property type="entry name" value="HIS_KIN"/>
    <property type="match status" value="1"/>
</dbReference>
<keyword evidence="4" id="KW-0418">Kinase</keyword>
<dbReference type="SMART" id="SM00387">
    <property type="entry name" value="HATPase_c"/>
    <property type="match status" value="1"/>
</dbReference>
<dbReference type="SUPFAM" id="SSF55874">
    <property type="entry name" value="ATPase domain of HSP90 chaperone/DNA topoisomerase II/histidine kinase"/>
    <property type="match status" value="1"/>
</dbReference>
<dbReference type="GO" id="GO:0007234">
    <property type="term" value="P:osmosensory signaling via phosphorelay pathway"/>
    <property type="evidence" value="ECO:0007669"/>
    <property type="project" value="TreeGrafter"/>
</dbReference>
<dbReference type="InterPro" id="IPR001610">
    <property type="entry name" value="PAC"/>
</dbReference>
<feature type="domain" description="PAS" evidence="10">
    <location>
        <begin position="305"/>
        <end position="381"/>
    </location>
</feature>
<dbReference type="Gene3D" id="3.30.450.40">
    <property type="match status" value="2"/>
</dbReference>
<dbReference type="SMART" id="SM00086">
    <property type="entry name" value="PAC"/>
    <property type="match status" value="2"/>
</dbReference>
<dbReference type="InterPro" id="IPR001789">
    <property type="entry name" value="Sig_transdc_resp-reg_receiver"/>
</dbReference>
<evidence type="ECO:0000256" key="3">
    <source>
        <dbReference type="ARBA" id="ARBA00022679"/>
    </source>
</evidence>
<comment type="caution">
    <text evidence="12">The sequence shown here is derived from an EMBL/GenBank/DDBJ whole genome shotgun (WGS) entry which is preliminary data.</text>
</comment>
<evidence type="ECO:0000256" key="7">
    <source>
        <dbReference type="SAM" id="Coils"/>
    </source>
</evidence>
<dbReference type="NCBIfam" id="TIGR00229">
    <property type="entry name" value="sensory_box"/>
    <property type="match status" value="2"/>
</dbReference>
<dbReference type="CDD" id="cd00075">
    <property type="entry name" value="HATPase"/>
    <property type="match status" value="1"/>
</dbReference>
<keyword evidence="7" id="KW-0175">Coiled coil</keyword>
<dbReference type="SMART" id="SM00091">
    <property type="entry name" value="PAS"/>
    <property type="match status" value="2"/>
</dbReference>
<dbReference type="PANTHER" id="PTHR42878:SF15">
    <property type="entry name" value="BACTERIOPHYTOCHROME"/>
    <property type="match status" value="1"/>
</dbReference>
<dbReference type="InterPro" id="IPR003661">
    <property type="entry name" value="HisK_dim/P_dom"/>
</dbReference>